<dbReference type="OrthoDB" id="3265004at2759"/>
<sequence length="328" mass="36551">MRTLPPSELSFVIRDVGLGMTVLESFVNGIYTMIFAYTLWLICSRSCRHHKSRRLMVTIIIVLYALSTAHLASRWAMIRRAFVVDGSTEDTILISLQCPPTWIVVLATLTVSLMTLIADCVMIWRCWAIWGRDWRVPIAPLLATIIGSAFCALSLMDQIKPQDRYKPSNRTKFTNSGIVYFSLSLTSTVMSTTLIIYRIVTVSRRAHLIRCYRGIVEIIAESAALYAIAMIVFLPFFSQKNFTQGYAQAILIPITGIAPTIVTARVSLGLSQEYDTSKTVTPSLTNCDSFIPHSPAAPIILDSSTGFSPSGTRDNDKRCPDFPPNEHV</sequence>
<feature type="region of interest" description="Disordered" evidence="1">
    <location>
        <begin position="303"/>
        <end position="328"/>
    </location>
</feature>
<evidence type="ECO:0000256" key="2">
    <source>
        <dbReference type="SAM" id="Phobius"/>
    </source>
</evidence>
<keyword evidence="2" id="KW-1133">Transmembrane helix</keyword>
<reference evidence="3 4" key="1">
    <citation type="journal article" date="2020" name="ISME J.">
        <title>Uncovering the hidden diversity of litter-decomposition mechanisms in mushroom-forming fungi.</title>
        <authorList>
            <person name="Floudas D."/>
            <person name="Bentzer J."/>
            <person name="Ahren D."/>
            <person name="Johansson T."/>
            <person name="Persson P."/>
            <person name="Tunlid A."/>
        </authorList>
    </citation>
    <scope>NUCLEOTIDE SEQUENCE [LARGE SCALE GENOMIC DNA]</scope>
    <source>
        <strain evidence="3 4">CBS 146.42</strain>
    </source>
</reference>
<organism evidence="3 4">
    <name type="scientific">Leucocoprinus leucothites</name>
    <dbReference type="NCBI Taxonomy" id="201217"/>
    <lineage>
        <taxon>Eukaryota</taxon>
        <taxon>Fungi</taxon>
        <taxon>Dikarya</taxon>
        <taxon>Basidiomycota</taxon>
        <taxon>Agaricomycotina</taxon>
        <taxon>Agaricomycetes</taxon>
        <taxon>Agaricomycetidae</taxon>
        <taxon>Agaricales</taxon>
        <taxon>Agaricineae</taxon>
        <taxon>Agaricaceae</taxon>
        <taxon>Leucocoprinus</taxon>
    </lineage>
</organism>
<keyword evidence="2" id="KW-0472">Membrane</keyword>
<feature type="transmembrane region" description="Helical" evidence="2">
    <location>
        <begin position="176"/>
        <end position="197"/>
    </location>
</feature>
<name>A0A8H5FRH0_9AGAR</name>
<proteinExistence type="predicted"/>
<feature type="transmembrane region" description="Helical" evidence="2">
    <location>
        <begin position="136"/>
        <end position="156"/>
    </location>
</feature>
<feature type="transmembrane region" description="Helical" evidence="2">
    <location>
        <begin position="55"/>
        <end position="77"/>
    </location>
</feature>
<accession>A0A8H5FRH0</accession>
<feature type="compositionally biased region" description="Polar residues" evidence="1">
    <location>
        <begin position="303"/>
        <end position="312"/>
    </location>
</feature>
<feature type="transmembrane region" description="Helical" evidence="2">
    <location>
        <begin position="218"/>
        <end position="237"/>
    </location>
</feature>
<protein>
    <submittedName>
        <fullName evidence="3">Uncharacterized protein</fullName>
    </submittedName>
</protein>
<dbReference type="Proteomes" id="UP000559027">
    <property type="component" value="Unassembled WGS sequence"/>
</dbReference>
<gene>
    <name evidence="3" type="ORF">D9756_010817</name>
</gene>
<comment type="caution">
    <text evidence="3">The sequence shown here is derived from an EMBL/GenBank/DDBJ whole genome shotgun (WGS) entry which is preliminary data.</text>
</comment>
<dbReference type="EMBL" id="JAACJO010000036">
    <property type="protein sequence ID" value="KAF5346092.1"/>
    <property type="molecule type" value="Genomic_DNA"/>
</dbReference>
<keyword evidence="2" id="KW-0812">Transmembrane</keyword>
<feature type="transmembrane region" description="Helical" evidence="2">
    <location>
        <begin position="249"/>
        <end position="268"/>
    </location>
</feature>
<feature type="transmembrane region" description="Helical" evidence="2">
    <location>
        <begin position="20"/>
        <end position="43"/>
    </location>
</feature>
<evidence type="ECO:0000313" key="4">
    <source>
        <dbReference type="Proteomes" id="UP000559027"/>
    </source>
</evidence>
<keyword evidence="4" id="KW-1185">Reference proteome</keyword>
<evidence type="ECO:0000313" key="3">
    <source>
        <dbReference type="EMBL" id="KAF5346092.1"/>
    </source>
</evidence>
<feature type="transmembrane region" description="Helical" evidence="2">
    <location>
        <begin position="102"/>
        <end position="124"/>
    </location>
</feature>
<feature type="compositionally biased region" description="Basic and acidic residues" evidence="1">
    <location>
        <begin position="313"/>
        <end position="328"/>
    </location>
</feature>
<evidence type="ECO:0000256" key="1">
    <source>
        <dbReference type="SAM" id="MobiDB-lite"/>
    </source>
</evidence>
<dbReference type="AlphaFoldDB" id="A0A8H5FRH0"/>